<evidence type="ECO:0000256" key="2">
    <source>
        <dbReference type="ARBA" id="ARBA00006726"/>
    </source>
</evidence>
<dbReference type="Pfam" id="PF02234">
    <property type="entry name" value="CDI"/>
    <property type="match status" value="1"/>
</dbReference>
<dbReference type="GO" id="GO:0051726">
    <property type="term" value="P:regulation of cell cycle"/>
    <property type="evidence" value="ECO:0007669"/>
    <property type="project" value="InterPro"/>
</dbReference>
<comment type="similarity">
    <text evidence="2">Belongs to the CDI family.</text>
</comment>
<dbReference type="Proteomes" id="UP000838878">
    <property type="component" value="Chromosome 13"/>
</dbReference>
<dbReference type="InterPro" id="IPR044898">
    <property type="entry name" value="CDI_dom_sf"/>
</dbReference>
<dbReference type="EMBL" id="OV170233">
    <property type="protein sequence ID" value="CAH0719003.1"/>
    <property type="molecule type" value="Genomic_DNA"/>
</dbReference>
<dbReference type="OrthoDB" id="9940972at2759"/>
<sequence length="148" mass="18078">MFDRLQKDKVLFEYYLSRPKMHRPVNPRVRRRLFEADEITDKAKIDNVANIIKESLDRDKIEKSQKWNFDFENEVPLEGPYEWYKKDGNDWIGMKTEKEKEEFSMKKINEATPKTNTEVKLNLKKRRRNTEKINNIPNREVRRRISFQ</sequence>
<gene>
    <name evidence="7" type="ORF">BINO364_LOCUS5401</name>
</gene>
<reference evidence="7" key="1">
    <citation type="submission" date="2021-12" db="EMBL/GenBank/DDBJ databases">
        <authorList>
            <person name="Martin H S."/>
        </authorList>
    </citation>
    <scope>NUCLEOTIDE SEQUENCE</scope>
</reference>
<evidence type="ECO:0000256" key="3">
    <source>
        <dbReference type="ARBA" id="ARBA00023013"/>
    </source>
</evidence>
<keyword evidence="4" id="KW-0539">Nucleus</keyword>
<evidence type="ECO:0000259" key="6">
    <source>
        <dbReference type="Pfam" id="PF02234"/>
    </source>
</evidence>
<evidence type="ECO:0000256" key="4">
    <source>
        <dbReference type="ARBA" id="ARBA00023242"/>
    </source>
</evidence>
<keyword evidence="8" id="KW-1185">Reference proteome</keyword>
<comment type="subcellular location">
    <subcellularLocation>
        <location evidence="1">Nucleus</location>
    </subcellularLocation>
</comment>
<name>A0A8J9VBX0_9NEOP</name>
<feature type="domain" description="Cyclin-dependent kinase inhibitor" evidence="6">
    <location>
        <begin position="52"/>
        <end position="83"/>
    </location>
</feature>
<dbReference type="GO" id="GO:0004861">
    <property type="term" value="F:cyclin-dependent protein serine/threonine kinase inhibitor activity"/>
    <property type="evidence" value="ECO:0007669"/>
    <property type="project" value="InterPro"/>
</dbReference>
<dbReference type="InterPro" id="IPR003175">
    <property type="entry name" value="CDI_dom"/>
</dbReference>
<evidence type="ECO:0000256" key="5">
    <source>
        <dbReference type="ARBA" id="ARBA00023306"/>
    </source>
</evidence>
<evidence type="ECO:0000313" key="7">
    <source>
        <dbReference type="EMBL" id="CAH0719003.1"/>
    </source>
</evidence>
<keyword evidence="3" id="KW-0649">Protein kinase inhibitor</keyword>
<keyword evidence="5" id="KW-0131">Cell cycle</keyword>
<protein>
    <recommendedName>
        <fullName evidence="6">Cyclin-dependent kinase inhibitor domain-containing protein</fullName>
    </recommendedName>
</protein>
<dbReference type="AlphaFoldDB" id="A0A8J9VBX0"/>
<dbReference type="GO" id="GO:0005634">
    <property type="term" value="C:nucleus"/>
    <property type="evidence" value="ECO:0007669"/>
    <property type="project" value="UniProtKB-SubCell"/>
</dbReference>
<accession>A0A8J9VBX0</accession>
<dbReference type="Gene3D" id="4.10.365.10">
    <property type="entry name" value="p27"/>
    <property type="match status" value="1"/>
</dbReference>
<organism evidence="7 8">
    <name type="scientific">Brenthis ino</name>
    <name type="common">lesser marbled fritillary</name>
    <dbReference type="NCBI Taxonomy" id="405034"/>
    <lineage>
        <taxon>Eukaryota</taxon>
        <taxon>Metazoa</taxon>
        <taxon>Ecdysozoa</taxon>
        <taxon>Arthropoda</taxon>
        <taxon>Hexapoda</taxon>
        <taxon>Insecta</taxon>
        <taxon>Pterygota</taxon>
        <taxon>Neoptera</taxon>
        <taxon>Endopterygota</taxon>
        <taxon>Lepidoptera</taxon>
        <taxon>Glossata</taxon>
        <taxon>Ditrysia</taxon>
        <taxon>Papilionoidea</taxon>
        <taxon>Nymphalidae</taxon>
        <taxon>Heliconiinae</taxon>
        <taxon>Argynnini</taxon>
        <taxon>Brenthis</taxon>
    </lineage>
</organism>
<dbReference type="PANTHER" id="PTHR10265:SF45">
    <property type="entry name" value="DACAPO"/>
    <property type="match status" value="1"/>
</dbReference>
<proteinExistence type="inferred from homology"/>
<feature type="non-terminal residue" evidence="7">
    <location>
        <position position="148"/>
    </location>
</feature>
<dbReference type="PANTHER" id="PTHR10265">
    <property type="entry name" value="CYCLIN-DEPENDENT KINASE INHIBITOR 1"/>
    <property type="match status" value="1"/>
</dbReference>
<evidence type="ECO:0000256" key="1">
    <source>
        <dbReference type="ARBA" id="ARBA00004123"/>
    </source>
</evidence>
<evidence type="ECO:0000313" key="8">
    <source>
        <dbReference type="Proteomes" id="UP000838878"/>
    </source>
</evidence>